<sequence length="219" mass="24306">MESIKTPKTLVEQTYEILLDAICTGELAPGERLAQDQIAAKLNVSRQPVNSAISILKANRFVEDTGRRGVIVSQVDTNLFRSIYEFRSVIEPFAVTLAGARLTENARMEAELSIGRGRQAASRRDALGLLRADVEFHSMIYRWSGNPVIENSMQVNWHHIRRSMAQVLRDPDAAAPVWDEHEAIVEALLAGRTKDAAALMKRHIEGAYRQIVAATSAEA</sequence>
<protein>
    <submittedName>
        <fullName evidence="5">HTH-type transcriptional repressor RspR</fullName>
    </submittedName>
</protein>
<keyword evidence="6" id="KW-1185">Reference proteome</keyword>
<dbReference type="InterPro" id="IPR008920">
    <property type="entry name" value="TF_FadR/GntR_C"/>
</dbReference>
<dbReference type="SUPFAM" id="SSF46785">
    <property type="entry name" value="Winged helix' DNA-binding domain"/>
    <property type="match status" value="1"/>
</dbReference>
<evidence type="ECO:0000256" key="2">
    <source>
        <dbReference type="ARBA" id="ARBA00023125"/>
    </source>
</evidence>
<dbReference type="SUPFAM" id="SSF48008">
    <property type="entry name" value="GntR ligand-binding domain-like"/>
    <property type="match status" value="1"/>
</dbReference>
<dbReference type="Gene3D" id="1.10.10.10">
    <property type="entry name" value="Winged helix-like DNA-binding domain superfamily/Winged helix DNA-binding domain"/>
    <property type="match status" value="1"/>
</dbReference>
<dbReference type="Pfam" id="PF07729">
    <property type="entry name" value="FCD"/>
    <property type="match status" value="1"/>
</dbReference>
<dbReference type="GO" id="GO:0003700">
    <property type="term" value="F:DNA-binding transcription factor activity"/>
    <property type="evidence" value="ECO:0007669"/>
    <property type="project" value="InterPro"/>
</dbReference>
<name>A0A2R8BLI8_9RHOB</name>
<reference evidence="5 6" key="1">
    <citation type="submission" date="2018-03" db="EMBL/GenBank/DDBJ databases">
        <authorList>
            <person name="Keele B.F."/>
        </authorList>
    </citation>
    <scope>NUCLEOTIDE SEQUENCE [LARGE SCALE GENOMIC DNA]</scope>
    <source>
        <strain evidence="5 6">CECT 8626</strain>
    </source>
</reference>
<evidence type="ECO:0000313" key="6">
    <source>
        <dbReference type="Proteomes" id="UP000244924"/>
    </source>
</evidence>
<dbReference type="GO" id="GO:0003677">
    <property type="term" value="F:DNA binding"/>
    <property type="evidence" value="ECO:0007669"/>
    <property type="project" value="UniProtKB-KW"/>
</dbReference>
<keyword evidence="1" id="KW-0805">Transcription regulation</keyword>
<evidence type="ECO:0000256" key="3">
    <source>
        <dbReference type="ARBA" id="ARBA00023163"/>
    </source>
</evidence>
<keyword evidence="2" id="KW-0238">DNA-binding</keyword>
<dbReference type="InterPro" id="IPR000524">
    <property type="entry name" value="Tscrpt_reg_HTH_GntR"/>
</dbReference>
<evidence type="ECO:0000313" key="5">
    <source>
        <dbReference type="EMBL" id="SPH24240.1"/>
    </source>
</evidence>
<dbReference type="AlphaFoldDB" id="A0A2R8BLI8"/>
<dbReference type="OrthoDB" id="8638122at2"/>
<dbReference type="SMART" id="SM00895">
    <property type="entry name" value="FCD"/>
    <property type="match status" value="1"/>
</dbReference>
<gene>
    <name evidence="5" type="primary">rspR_5</name>
    <name evidence="5" type="ORF">DEA8626_03291</name>
</gene>
<dbReference type="Proteomes" id="UP000244924">
    <property type="component" value="Unassembled WGS sequence"/>
</dbReference>
<dbReference type="PROSITE" id="PS50949">
    <property type="entry name" value="HTH_GNTR"/>
    <property type="match status" value="1"/>
</dbReference>
<dbReference type="SMART" id="SM00345">
    <property type="entry name" value="HTH_GNTR"/>
    <property type="match status" value="1"/>
</dbReference>
<dbReference type="InterPro" id="IPR036388">
    <property type="entry name" value="WH-like_DNA-bd_sf"/>
</dbReference>
<proteinExistence type="predicted"/>
<accession>A0A2R8BLI8</accession>
<feature type="domain" description="HTH gntR-type" evidence="4">
    <location>
        <begin position="8"/>
        <end position="75"/>
    </location>
</feature>
<dbReference type="InterPro" id="IPR036390">
    <property type="entry name" value="WH_DNA-bd_sf"/>
</dbReference>
<dbReference type="RefSeq" id="WP_108854278.1">
    <property type="nucleotide sequence ID" value="NZ_OMOQ01000003.1"/>
</dbReference>
<dbReference type="Gene3D" id="1.20.120.530">
    <property type="entry name" value="GntR ligand-binding domain-like"/>
    <property type="match status" value="1"/>
</dbReference>
<dbReference type="PANTHER" id="PTHR43537">
    <property type="entry name" value="TRANSCRIPTIONAL REGULATOR, GNTR FAMILY"/>
    <property type="match status" value="1"/>
</dbReference>
<evidence type="ECO:0000256" key="1">
    <source>
        <dbReference type="ARBA" id="ARBA00023015"/>
    </source>
</evidence>
<organism evidence="5 6">
    <name type="scientific">Albidovulum aquaemixtae</name>
    <dbReference type="NCBI Taxonomy" id="1542388"/>
    <lineage>
        <taxon>Bacteria</taxon>
        <taxon>Pseudomonadati</taxon>
        <taxon>Pseudomonadota</taxon>
        <taxon>Alphaproteobacteria</taxon>
        <taxon>Rhodobacterales</taxon>
        <taxon>Paracoccaceae</taxon>
        <taxon>Albidovulum</taxon>
    </lineage>
</organism>
<keyword evidence="3" id="KW-0804">Transcription</keyword>
<evidence type="ECO:0000259" key="4">
    <source>
        <dbReference type="PROSITE" id="PS50949"/>
    </source>
</evidence>
<dbReference type="Pfam" id="PF00392">
    <property type="entry name" value="GntR"/>
    <property type="match status" value="1"/>
</dbReference>
<dbReference type="EMBL" id="OMOQ01000003">
    <property type="protein sequence ID" value="SPH24240.1"/>
    <property type="molecule type" value="Genomic_DNA"/>
</dbReference>
<dbReference type="InterPro" id="IPR011711">
    <property type="entry name" value="GntR_C"/>
</dbReference>
<dbReference type="PANTHER" id="PTHR43537:SF45">
    <property type="entry name" value="GNTR FAMILY REGULATORY PROTEIN"/>
    <property type="match status" value="1"/>
</dbReference>